<dbReference type="AlphaFoldDB" id="B5YLR7"/>
<proteinExistence type="predicted"/>
<dbReference type="KEGG" id="tps:THAPS_25359"/>
<dbReference type="EMBL" id="CP001159">
    <property type="protein sequence ID" value="ACI64125.1"/>
    <property type="molecule type" value="Genomic_DNA"/>
</dbReference>
<protein>
    <recommendedName>
        <fullName evidence="4">Elongator complex protein 5</fullName>
    </recommendedName>
</protein>
<feature type="region of interest" description="Disordered" evidence="1">
    <location>
        <begin position="34"/>
        <end position="64"/>
    </location>
</feature>
<feature type="compositionally biased region" description="Low complexity" evidence="1">
    <location>
        <begin position="36"/>
        <end position="56"/>
    </location>
</feature>
<evidence type="ECO:0000313" key="3">
    <source>
        <dbReference type="Proteomes" id="UP000001449"/>
    </source>
</evidence>
<name>B5YLR7_THAPS</name>
<organism evidence="2 3">
    <name type="scientific">Thalassiosira pseudonana</name>
    <name type="common">Marine diatom</name>
    <name type="synonym">Cyclotella nana</name>
    <dbReference type="NCBI Taxonomy" id="35128"/>
    <lineage>
        <taxon>Eukaryota</taxon>
        <taxon>Sar</taxon>
        <taxon>Stramenopiles</taxon>
        <taxon>Ochrophyta</taxon>
        <taxon>Bacillariophyta</taxon>
        <taxon>Coscinodiscophyceae</taxon>
        <taxon>Thalassiosirophycidae</taxon>
        <taxon>Thalassiosirales</taxon>
        <taxon>Thalassiosiraceae</taxon>
        <taxon>Thalassiosira</taxon>
    </lineage>
</organism>
<dbReference type="OMA" id="LWISCAP"/>
<dbReference type="InParanoid" id="B5YLR7"/>
<feature type="compositionally biased region" description="Low complexity" evidence="1">
    <location>
        <begin position="174"/>
        <end position="183"/>
    </location>
</feature>
<dbReference type="HOGENOM" id="CLU_541346_0_0_1"/>
<dbReference type="PaxDb" id="35128-Thaps25359"/>
<dbReference type="GeneID" id="7444265"/>
<dbReference type="eggNOG" id="ENOG502T3X7">
    <property type="taxonomic scope" value="Eukaryota"/>
</dbReference>
<gene>
    <name evidence="2" type="ORF">THAPS_25359</name>
</gene>
<sequence>MSHSSGSGSITSSTQPLSDVLQWGSPISIVTSSSLTKTPSSYHPSSTSSDTSVTRTHQQEADDTACKAQSRTVLITDSVSTDGRFLLHTLALQFLSSRHSCSSSTANVSGGGTPSVLTATTTTNLEGAVLWISCAPTSEKQVMISLRKGMQHNLGATSTSRGEDSMGKIGVGSGSTSTSSSTASAGGWGKVHIVSIPLELTDAALSDEAFSQEAYLKQLHERVRNWLNHREFLSLEQHLERKGERAMQQQEQQQQRIQSTMGPNLIVIDNLTTLGTLFGDALANVFVASVGALLRNHARNCSVKTNAFAAASTSTSNNNPTNIITSTNLLAIRCTSPDDGGLYQVGLDEDNMHKGEMIRSEYSRVLRPWLGMGSSSGSAGTDGTNGNAILQIEEQSSYLSVSSNSSPSILYKSGLHELADGIVDVSPLESGYARDVLGRLSFATTWSGRGWWGAAGISPGKNAASGGNAKRKEEGVANGSAYSSICVNYRCDDSGVRIMRLRSR</sequence>
<keyword evidence="3" id="KW-1185">Reference proteome</keyword>
<accession>B5YLR7</accession>
<evidence type="ECO:0000256" key="1">
    <source>
        <dbReference type="SAM" id="MobiDB-lite"/>
    </source>
</evidence>
<feature type="region of interest" description="Disordered" evidence="1">
    <location>
        <begin position="155"/>
        <end position="183"/>
    </location>
</feature>
<dbReference type="RefSeq" id="XP_002295408.1">
    <property type="nucleotide sequence ID" value="XM_002295372.1"/>
</dbReference>
<reference evidence="2 3" key="2">
    <citation type="journal article" date="2008" name="Nature">
        <title>The Phaeodactylum genome reveals the evolutionary history of diatom genomes.</title>
        <authorList>
            <person name="Bowler C."/>
            <person name="Allen A.E."/>
            <person name="Badger J.H."/>
            <person name="Grimwood J."/>
            <person name="Jabbari K."/>
            <person name="Kuo A."/>
            <person name="Maheswari U."/>
            <person name="Martens C."/>
            <person name="Maumus F."/>
            <person name="Otillar R.P."/>
            <person name="Rayko E."/>
            <person name="Salamov A."/>
            <person name="Vandepoele K."/>
            <person name="Beszteri B."/>
            <person name="Gruber A."/>
            <person name="Heijde M."/>
            <person name="Katinka M."/>
            <person name="Mock T."/>
            <person name="Valentin K."/>
            <person name="Verret F."/>
            <person name="Berges J.A."/>
            <person name="Brownlee C."/>
            <person name="Cadoret J.P."/>
            <person name="Chiovitti A."/>
            <person name="Choi C.J."/>
            <person name="Coesel S."/>
            <person name="De Martino A."/>
            <person name="Detter J.C."/>
            <person name="Durkin C."/>
            <person name="Falciatore A."/>
            <person name="Fournet J."/>
            <person name="Haruta M."/>
            <person name="Huysman M.J."/>
            <person name="Jenkins B.D."/>
            <person name="Jiroutova K."/>
            <person name="Jorgensen R.E."/>
            <person name="Joubert Y."/>
            <person name="Kaplan A."/>
            <person name="Kroger N."/>
            <person name="Kroth P.G."/>
            <person name="La Roche J."/>
            <person name="Lindquist E."/>
            <person name="Lommer M."/>
            <person name="Martin-Jezequel V."/>
            <person name="Lopez P.J."/>
            <person name="Lucas S."/>
            <person name="Mangogna M."/>
            <person name="McGinnis K."/>
            <person name="Medlin L.K."/>
            <person name="Montsant A."/>
            <person name="Oudot-Le Secq M.P."/>
            <person name="Napoli C."/>
            <person name="Obornik M."/>
            <person name="Parker M.S."/>
            <person name="Petit J.L."/>
            <person name="Porcel B.M."/>
            <person name="Poulsen N."/>
            <person name="Robison M."/>
            <person name="Rychlewski L."/>
            <person name="Rynearson T.A."/>
            <person name="Schmutz J."/>
            <person name="Shapiro H."/>
            <person name="Siaut M."/>
            <person name="Stanley M."/>
            <person name="Sussman M.R."/>
            <person name="Taylor A.R."/>
            <person name="Vardi A."/>
            <person name="von Dassow P."/>
            <person name="Vyverman W."/>
            <person name="Willis A."/>
            <person name="Wyrwicz L.S."/>
            <person name="Rokhsar D.S."/>
            <person name="Weissenbach J."/>
            <person name="Armbrust E.V."/>
            <person name="Green B.R."/>
            <person name="Van de Peer Y."/>
            <person name="Grigoriev I.V."/>
        </authorList>
    </citation>
    <scope>NUCLEOTIDE SEQUENCE [LARGE SCALE GENOMIC DNA]</scope>
    <source>
        <strain evidence="2 3">CCMP1335</strain>
    </source>
</reference>
<evidence type="ECO:0000313" key="2">
    <source>
        <dbReference type="EMBL" id="ACI64125.1"/>
    </source>
</evidence>
<reference evidence="2 3" key="1">
    <citation type="journal article" date="2004" name="Science">
        <title>The genome of the diatom Thalassiosira pseudonana: ecology, evolution, and metabolism.</title>
        <authorList>
            <person name="Armbrust E.V."/>
            <person name="Berges J.A."/>
            <person name="Bowler C."/>
            <person name="Green B.R."/>
            <person name="Martinez D."/>
            <person name="Putnam N.H."/>
            <person name="Zhou S."/>
            <person name="Allen A.E."/>
            <person name="Apt K.E."/>
            <person name="Bechner M."/>
            <person name="Brzezinski M.A."/>
            <person name="Chaal B.K."/>
            <person name="Chiovitti A."/>
            <person name="Davis A.K."/>
            <person name="Demarest M.S."/>
            <person name="Detter J.C."/>
            <person name="Glavina T."/>
            <person name="Goodstein D."/>
            <person name="Hadi M.Z."/>
            <person name="Hellsten U."/>
            <person name="Hildebrand M."/>
            <person name="Jenkins B.D."/>
            <person name="Jurka J."/>
            <person name="Kapitonov V.V."/>
            <person name="Kroger N."/>
            <person name="Lau W.W."/>
            <person name="Lane T.W."/>
            <person name="Larimer F.W."/>
            <person name="Lippmeier J.C."/>
            <person name="Lucas S."/>
            <person name="Medina M."/>
            <person name="Montsant A."/>
            <person name="Obornik M."/>
            <person name="Parker M.S."/>
            <person name="Palenik B."/>
            <person name="Pazour G.J."/>
            <person name="Richardson P.M."/>
            <person name="Rynearson T.A."/>
            <person name="Saito M.A."/>
            <person name="Schwartz D.C."/>
            <person name="Thamatrakoln K."/>
            <person name="Valentin K."/>
            <person name="Vardi A."/>
            <person name="Wilkerson F.P."/>
            <person name="Rokhsar D.S."/>
        </authorList>
    </citation>
    <scope>NUCLEOTIDE SEQUENCE [LARGE SCALE GENOMIC DNA]</scope>
    <source>
        <strain evidence="2 3">CCMP1335</strain>
    </source>
</reference>
<dbReference type="Proteomes" id="UP000001449">
    <property type="component" value="Chromosome 18"/>
</dbReference>
<evidence type="ECO:0008006" key="4">
    <source>
        <dbReference type="Google" id="ProtNLM"/>
    </source>
</evidence>